<dbReference type="GO" id="GO:0016620">
    <property type="term" value="F:oxidoreductase activity, acting on the aldehyde or oxo group of donors, NAD or NADP as acceptor"/>
    <property type="evidence" value="ECO:0007669"/>
    <property type="project" value="InterPro"/>
</dbReference>
<protein>
    <submittedName>
        <fullName evidence="6">Aldehyde dehydrogenase</fullName>
    </submittedName>
</protein>
<reference evidence="6 7" key="1">
    <citation type="submission" date="2018-05" db="EMBL/GenBank/DDBJ databases">
        <title>Description of Sphingomonas pokkalii sp nov, isolated from the rhizosphere of saline tolerant pokkali rice and its draft genome analysis.</title>
        <authorList>
            <person name="Menon R."/>
            <person name="Kumari S."/>
            <person name="Rameshkumar N."/>
        </authorList>
    </citation>
    <scope>NUCLEOTIDE SEQUENCE [LARGE SCALE GENOMIC DNA]</scope>
    <source>
        <strain evidence="6 7">L3B27</strain>
    </source>
</reference>
<dbReference type="InterPro" id="IPR015590">
    <property type="entry name" value="Aldehyde_DH_dom"/>
</dbReference>
<proteinExistence type="inferred from homology"/>
<dbReference type="InterPro" id="IPR044086">
    <property type="entry name" value="LUC3-like"/>
</dbReference>
<dbReference type="InterPro" id="IPR016162">
    <property type="entry name" value="Ald_DH_N"/>
</dbReference>
<evidence type="ECO:0000313" key="6">
    <source>
        <dbReference type="EMBL" id="PVX28779.1"/>
    </source>
</evidence>
<keyword evidence="7" id="KW-1185">Reference proteome</keyword>
<dbReference type="FunFam" id="3.40.605.10:FF:000007">
    <property type="entry name" value="NAD/NADP-dependent betaine aldehyde dehydrogenase"/>
    <property type="match status" value="1"/>
</dbReference>
<feature type="domain" description="Aldehyde dehydrogenase" evidence="5">
    <location>
        <begin position="23"/>
        <end position="468"/>
    </location>
</feature>
<dbReference type="AlphaFoldDB" id="A0A2U0SBP1"/>
<organism evidence="6 7">
    <name type="scientific">Sphingomonas pokkalii</name>
    <dbReference type="NCBI Taxonomy" id="2175090"/>
    <lineage>
        <taxon>Bacteria</taxon>
        <taxon>Pseudomonadati</taxon>
        <taxon>Pseudomonadota</taxon>
        <taxon>Alphaproteobacteria</taxon>
        <taxon>Sphingomonadales</taxon>
        <taxon>Sphingomonadaceae</taxon>
        <taxon>Sphingomonas</taxon>
    </lineage>
</organism>
<dbReference type="SUPFAM" id="SSF53720">
    <property type="entry name" value="ALDH-like"/>
    <property type="match status" value="1"/>
</dbReference>
<dbReference type="InterPro" id="IPR016163">
    <property type="entry name" value="Ald_DH_C"/>
</dbReference>
<keyword evidence="2 4" id="KW-0560">Oxidoreductase</keyword>
<comment type="caution">
    <text evidence="6">The sequence shown here is derived from an EMBL/GenBank/DDBJ whole genome shotgun (WGS) entry which is preliminary data.</text>
</comment>
<feature type="active site" evidence="3">
    <location>
        <position position="247"/>
    </location>
</feature>
<evidence type="ECO:0000256" key="2">
    <source>
        <dbReference type="ARBA" id="ARBA00023002"/>
    </source>
</evidence>
<dbReference type="PANTHER" id="PTHR11699">
    <property type="entry name" value="ALDEHYDE DEHYDROGENASE-RELATED"/>
    <property type="match status" value="1"/>
</dbReference>
<comment type="similarity">
    <text evidence="1 4">Belongs to the aldehyde dehydrogenase family.</text>
</comment>
<evidence type="ECO:0000313" key="7">
    <source>
        <dbReference type="Proteomes" id="UP000245890"/>
    </source>
</evidence>
<dbReference type="OrthoDB" id="9802947at2"/>
<dbReference type="InterPro" id="IPR029510">
    <property type="entry name" value="Ald_DH_CS_GLU"/>
</dbReference>
<dbReference type="InterPro" id="IPR016161">
    <property type="entry name" value="Ald_DH/histidinol_DH"/>
</dbReference>
<dbReference type="Pfam" id="PF00171">
    <property type="entry name" value="Aldedh"/>
    <property type="match status" value="1"/>
</dbReference>
<evidence type="ECO:0000256" key="3">
    <source>
        <dbReference type="PROSITE-ProRule" id="PRU10007"/>
    </source>
</evidence>
<dbReference type="RefSeq" id="WP_116468224.1">
    <property type="nucleotide sequence ID" value="NZ_QENQ01000001.1"/>
</dbReference>
<dbReference type="Proteomes" id="UP000245890">
    <property type="component" value="Unassembled WGS sequence"/>
</dbReference>
<dbReference type="CDD" id="cd07106">
    <property type="entry name" value="ALDH_AldA-AAD23400"/>
    <property type="match status" value="1"/>
</dbReference>
<name>A0A2U0SBP1_9SPHN</name>
<accession>A0A2U0SBP1</accession>
<dbReference type="Gene3D" id="3.40.309.10">
    <property type="entry name" value="Aldehyde Dehydrogenase, Chain A, domain 2"/>
    <property type="match status" value="1"/>
</dbReference>
<dbReference type="EMBL" id="QENQ01000001">
    <property type="protein sequence ID" value="PVX28779.1"/>
    <property type="molecule type" value="Genomic_DNA"/>
</dbReference>
<gene>
    <name evidence="6" type="ORF">DD559_05100</name>
</gene>
<evidence type="ECO:0000256" key="1">
    <source>
        <dbReference type="ARBA" id="ARBA00009986"/>
    </source>
</evidence>
<evidence type="ECO:0000259" key="5">
    <source>
        <dbReference type="Pfam" id="PF00171"/>
    </source>
</evidence>
<dbReference type="Gene3D" id="3.40.605.10">
    <property type="entry name" value="Aldehyde Dehydrogenase, Chain A, domain 1"/>
    <property type="match status" value="1"/>
</dbReference>
<evidence type="ECO:0000256" key="4">
    <source>
        <dbReference type="RuleBase" id="RU003345"/>
    </source>
</evidence>
<dbReference type="PROSITE" id="PS00687">
    <property type="entry name" value="ALDEHYDE_DEHYDR_GLU"/>
    <property type="match status" value="1"/>
</dbReference>
<sequence>MPLPDPAALRHLLIDGALVAGDAQLDVVDPTTGAVFAHAPRASAAQAERAIAAAKAAQPGWEALGYDGRRPYLHALADALDARVDDLATVLTRERGGPIAECRREVGIAAGAIRHFADQRLEDEVRRDTEAELIVGQRYAQGVVVAITPWNRPMTLLSFKLGPALITGNTVISKPAPTTPLATLLLGEIASTILPPGVFQTLTDANDLGPLLTSHPGVAHVSFTGSTPTGKKVLTSAAGTMKRFTLELGGNDAAIILDDADLDVVLPRIFAAAMINAGQVCYAAKRIYAPAAMLDAVSEGLAALARAAVLGDGLDPATTIGPVQNKMQFEKVLGYLQSARDEGGTIISGGEALGRGYFIAPTIVRDLPLTARLVREEQFGPVLPVLGYETVDEVIAEANNSEFGLGGSIWTGDVARGIAVASRIQSGTVWVNRHMSLPYDVPFGGAKESGLGLQNGHEGMEDFTQLRIINVARSF</sequence>